<evidence type="ECO:0000313" key="3">
    <source>
        <dbReference type="Proteomes" id="UP000053989"/>
    </source>
</evidence>
<evidence type="ECO:0000256" key="1">
    <source>
        <dbReference type="SAM" id="MobiDB-lite"/>
    </source>
</evidence>
<feature type="region of interest" description="Disordered" evidence="1">
    <location>
        <begin position="1"/>
        <end position="56"/>
    </location>
</feature>
<accession>A0A0C3E4A0</accession>
<dbReference type="AlphaFoldDB" id="A0A0C3E4A0"/>
<keyword evidence="3" id="KW-1185">Reference proteome</keyword>
<protein>
    <submittedName>
        <fullName evidence="2">Uncharacterized protein</fullName>
    </submittedName>
</protein>
<gene>
    <name evidence="2" type="ORF">SCLCIDRAFT_1214659</name>
</gene>
<dbReference type="Proteomes" id="UP000053989">
    <property type="component" value="Unassembled WGS sequence"/>
</dbReference>
<dbReference type="HOGENOM" id="CLU_3015530_0_0_1"/>
<dbReference type="InParanoid" id="A0A0C3E4A0"/>
<reference evidence="3" key="2">
    <citation type="submission" date="2015-01" db="EMBL/GenBank/DDBJ databases">
        <title>Evolutionary Origins and Diversification of the Mycorrhizal Mutualists.</title>
        <authorList>
            <consortium name="DOE Joint Genome Institute"/>
            <consortium name="Mycorrhizal Genomics Consortium"/>
            <person name="Kohler A."/>
            <person name="Kuo A."/>
            <person name="Nagy L.G."/>
            <person name="Floudas D."/>
            <person name="Copeland A."/>
            <person name="Barry K.W."/>
            <person name="Cichocki N."/>
            <person name="Veneault-Fourrey C."/>
            <person name="LaButti K."/>
            <person name="Lindquist E.A."/>
            <person name="Lipzen A."/>
            <person name="Lundell T."/>
            <person name="Morin E."/>
            <person name="Murat C."/>
            <person name="Riley R."/>
            <person name="Ohm R."/>
            <person name="Sun H."/>
            <person name="Tunlid A."/>
            <person name="Henrissat B."/>
            <person name="Grigoriev I.V."/>
            <person name="Hibbett D.S."/>
            <person name="Martin F."/>
        </authorList>
    </citation>
    <scope>NUCLEOTIDE SEQUENCE [LARGE SCALE GENOMIC DNA]</scope>
    <source>
        <strain evidence="3">Foug A</strain>
    </source>
</reference>
<feature type="compositionally biased region" description="Basic and acidic residues" evidence="1">
    <location>
        <begin position="1"/>
        <end position="17"/>
    </location>
</feature>
<name>A0A0C3E4A0_9AGAM</name>
<proteinExistence type="predicted"/>
<dbReference type="OrthoDB" id="5135119at2759"/>
<organism evidence="2 3">
    <name type="scientific">Scleroderma citrinum Foug A</name>
    <dbReference type="NCBI Taxonomy" id="1036808"/>
    <lineage>
        <taxon>Eukaryota</taxon>
        <taxon>Fungi</taxon>
        <taxon>Dikarya</taxon>
        <taxon>Basidiomycota</taxon>
        <taxon>Agaricomycotina</taxon>
        <taxon>Agaricomycetes</taxon>
        <taxon>Agaricomycetidae</taxon>
        <taxon>Boletales</taxon>
        <taxon>Sclerodermatineae</taxon>
        <taxon>Sclerodermataceae</taxon>
        <taxon>Scleroderma</taxon>
    </lineage>
</organism>
<dbReference type="EMBL" id="KN822039">
    <property type="protein sequence ID" value="KIM62871.1"/>
    <property type="molecule type" value="Genomic_DNA"/>
</dbReference>
<reference evidence="2 3" key="1">
    <citation type="submission" date="2014-04" db="EMBL/GenBank/DDBJ databases">
        <authorList>
            <consortium name="DOE Joint Genome Institute"/>
            <person name="Kuo A."/>
            <person name="Kohler A."/>
            <person name="Nagy L.G."/>
            <person name="Floudas D."/>
            <person name="Copeland A."/>
            <person name="Barry K.W."/>
            <person name="Cichocki N."/>
            <person name="Veneault-Fourrey C."/>
            <person name="LaButti K."/>
            <person name="Lindquist E.A."/>
            <person name="Lipzen A."/>
            <person name="Lundell T."/>
            <person name="Morin E."/>
            <person name="Murat C."/>
            <person name="Sun H."/>
            <person name="Tunlid A."/>
            <person name="Henrissat B."/>
            <person name="Grigoriev I.V."/>
            <person name="Hibbett D.S."/>
            <person name="Martin F."/>
            <person name="Nordberg H.P."/>
            <person name="Cantor M.N."/>
            <person name="Hua S.X."/>
        </authorList>
    </citation>
    <scope>NUCLEOTIDE SEQUENCE [LARGE SCALE GENOMIC DNA]</scope>
    <source>
        <strain evidence="2 3">Foug A</strain>
    </source>
</reference>
<evidence type="ECO:0000313" key="2">
    <source>
        <dbReference type="EMBL" id="KIM62871.1"/>
    </source>
</evidence>
<sequence length="56" mass="5940">MDNKSSSRSKNRGDRGPSGHPGGSSHFQRNDCGPRGGEHGGRGRGLRGRAQRGLQL</sequence>